<evidence type="ECO:0000256" key="2">
    <source>
        <dbReference type="ARBA" id="ARBA00022737"/>
    </source>
</evidence>
<proteinExistence type="predicted"/>
<keyword evidence="5" id="KW-1185">Reference proteome</keyword>
<gene>
    <name evidence="4" type="ORF">Daesc_000292</name>
</gene>
<accession>A0AAX6MY18</accession>
<feature type="repeat" description="WD" evidence="3">
    <location>
        <begin position="275"/>
        <end position="310"/>
    </location>
</feature>
<dbReference type="Proteomes" id="UP001369815">
    <property type="component" value="Unassembled WGS sequence"/>
</dbReference>
<evidence type="ECO:0000313" key="4">
    <source>
        <dbReference type="EMBL" id="KAK6957505.1"/>
    </source>
</evidence>
<dbReference type="InterPro" id="IPR036322">
    <property type="entry name" value="WD40_repeat_dom_sf"/>
</dbReference>
<dbReference type="PANTHER" id="PTHR10971">
    <property type="entry name" value="MRNA EXPORT FACTOR AND BUB3"/>
    <property type="match status" value="1"/>
</dbReference>
<evidence type="ECO:0008006" key="6">
    <source>
        <dbReference type="Google" id="ProtNLM"/>
    </source>
</evidence>
<keyword evidence="1 3" id="KW-0853">WD repeat</keyword>
<dbReference type="AlphaFoldDB" id="A0AAX6MY18"/>
<organism evidence="4 5">
    <name type="scientific">Daldinia eschscholtzii</name>
    <dbReference type="NCBI Taxonomy" id="292717"/>
    <lineage>
        <taxon>Eukaryota</taxon>
        <taxon>Fungi</taxon>
        <taxon>Dikarya</taxon>
        <taxon>Ascomycota</taxon>
        <taxon>Pezizomycotina</taxon>
        <taxon>Sordariomycetes</taxon>
        <taxon>Xylariomycetidae</taxon>
        <taxon>Xylariales</taxon>
        <taxon>Hypoxylaceae</taxon>
        <taxon>Daldinia</taxon>
    </lineage>
</organism>
<evidence type="ECO:0000256" key="1">
    <source>
        <dbReference type="ARBA" id="ARBA00022574"/>
    </source>
</evidence>
<name>A0AAX6MY18_9PEZI</name>
<protein>
    <recommendedName>
        <fullName evidence="6">Mitotic checkpoint protein BUB3</fullName>
    </recommendedName>
</protein>
<keyword evidence="2" id="KW-0677">Repeat</keyword>
<comment type="caution">
    <text evidence="4">The sequence shown here is derived from an EMBL/GenBank/DDBJ whole genome shotgun (WGS) entry which is preliminary data.</text>
</comment>
<dbReference type="Pfam" id="PF00400">
    <property type="entry name" value="WD40"/>
    <property type="match status" value="4"/>
</dbReference>
<evidence type="ECO:0000256" key="3">
    <source>
        <dbReference type="PROSITE-ProRule" id="PRU00221"/>
    </source>
</evidence>
<evidence type="ECO:0000313" key="5">
    <source>
        <dbReference type="Proteomes" id="UP001369815"/>
    </source>
</evidence>
<dbReference type="InterPro" id="IPR001680">
    <property type="entry name" value="WD40_rpt"/>
</dbReference>
<dbReference type="EMBL" id="JBANMG010000001">
    <property type="protein sequence ID" value="KAK6957505.1"/>
    <property type="molecule type" value="Genomic_DNA"/>
</dbReference>
<dbReference type="PROSITE" id="PS50082">
    <property type="entry name" value="WD_REPEATS_2"/>
    <property type="match status" value="1"/>
</dbReference>
<reference evidence="4 5" key="1">
    <citation type="journal article" date="2024" name="Front Chem Biol">
        <title>Unveiling the potential of Daldinia eschscholtzii MFLUCC 19-0629 through bioactivity and bioinformatics studies for enhanced sustainable agriculture production.</title>
        <authorList>
            <person name="Brooks S."/>
            <person name="Weaver J.A."/>
            <person name="Klomchit A."/>
            <person name="Alharthi S.A."/>
            <person name="Onlamun T."/>
            <person name="Nurani R."/>
            <person name="Vong T.K."/>
            <person name="Alberti F."/>
            <person name="Greco C."/>
        </authorList>
    </citation>
    <scope>NUCLEOTIDE SEQUENCE [LARGE SCALE GENOMIC DNA]</scope>
    <source>
        <strain evidence="4">MFLUCC 19-0629</strain>
    </source>
</reference>
<dbReference type="SMART" id="SM00320">
    <property type="entry name" value="WD40"/>
    <property type="match status" value="4"/>
</dbReference>
<dbReference type="SUPFAM" id="SSF50978">
    <property type="entry name" value="WD40 repeat-like"/>
    <property type="match status" value="1"/>
</dbReference>
<dbReference type="InterPro" id="IPR015943">
    <property type="entry name" value="WD40/YVTN_repeat-like_dom_sf"/>
</dbReference>
<dbReference type="Gene3D" id="2.130.10.10">
    <property type="entry name" value="YVTN repeat-like/Quinoprotein amine dehydrogenase"/>
    <property type="match status" value="1"/>
</dbReference>
<sequence length="370" mass="39653">MAPPATQFELAQPPNDAISALAFSPDSPSRLLASSWDKNIYLYDKLQNSGGEEGSHGTLLRTFEHRAPVLDVCFGKDGNEAFSAGMDWQVRRIDLDSGEQTTLSKHAAPVRRVVYSKEHSLLISASWDSTLHIHDPSNPSLSPLPVPLPGKPHAIAASPSKLVVAMTSRLVHIYDLSALSNALASPSPSAQPPQPWQQRESSLKFLTRAVAAMPSDAGYATSSIEGRVAVEWFDASAESQARKYAFKCHRTAHPQPDGSGSGATTTTTTDVVYPVNALAFHPVHGSTFASGGGDATVALWDAEAKRRMKVYQKFADSVAALAFSSDGRYLAVGVCPGFETGMEDYSGEGRTKIFVRELGENEALPKGKGK</sequence>